<evidence type="ECO:0000256" key="2">
    <source>
        <dbReference type="ARBA" id="ARBA00009788"/>
    </source>
</evidence>
<dbReference type="CDD" id="cd08048">
    <property type="entry name" value="HFD_TAF11"/>
    <property type="match status" value="1"/>
</dbReference>
<dbReference type="InterPro" id="IPR045127">
    <property type="entry name" value="TAF11-like"/>
</dbReference>
<evidence type="ECO:0000256" key="4">
    <source>
        <dbReference type="ARBA" id="ARBA00023163"/>
    </source>
</evidence>
<feature type="region of interest" description="Disordered" evidence="6">
    <location>
        <begin position="253"/>
        <end position="276"/>
    </location>
</feature>
<comment type="subcellular location">
    <subcellularLocation>
        <location evidence="1">Nucleus</location>
    </subcellularLocation>
</comment>
<keyword evidence="5" id="KW-0539">Nucleus</keyword>
<reference evidence="8 9" key="1">
    <citation type="journal article" date="2018" name="BMC Genomics">
        <title>Comparative genome analyses reveal sequence features reflecting distinct modes of host-adaptation between dicot and monocot powdery mildew.</title>
        <authorList>
            <person name="Wu Y."/>
            <person name="Ma X."/>
            <person name="Pan Z."/>
            <person name="Kale S.D."/>
            <person name="Song Y."/>
            <person name="King H."/>
            <person name="Zhang Q."/>
            <person name="Presley C."/>
            <person name="Deng X."/>
            <person name="Wei C.I."/>
            <person name="Xiao S."/>
        </authorList>
    </citation>
    <scope>NUCLEOTIDE SEQUENCE [LARGE SCALE GENOMIC DNA]</scope>
    <source>
        <strain evidence="8">UMSG1</strain>
    </source>
</reference>
<evidence type="ECO:0000313" key="8">
    <source>
        <dbReference type="EMBL" id="RKF76370.1"/>
    </source>
</evidence>
<feature type="compositionally biased region" description="Polar residues" evidence="6">
    <location>
        <begin position="50"/>
        <end position="66"/>
    </location>
</feature>
<name>A0A420IP75_9PEZI</name>
<dbReference type="GO" id="GO:0051123">
    <property type="term" value="P:RNA polymerase II preinitiation complex assembly"/>
    <property type="evidence" value="ECO:0007669"/>
    <property type="project" value="InterPro"/>
</dbReference>
<dbReference type="PANTHER" id="PTHR13218">
    <property type="entry name" value="TRANSCRIPTION INITIATION FACTOR TFIID SUBUNIT 11-RELATED"/>
    <property type="match status" value="1"/>
</dbReference>
<evidence type="ECO:0000256" key="6">
    <source>
        <dbReference type="SAM" id="MobiDB-lite"/>
    </source>
</evidence>
<evidence type="ECO:0000313" key="9">
    <source>
        <dbReference type="Proteomes" id="UP000285326"/>
    </source>
</evidence>
<feature type="compositionally biased region" description="Basic residues" evidence="6">
    <location>
        <begin position="98"/>
        <end position="107"/>
    </location>
</feature>
<sequence>MASPPYHPSSSIGSSSNNALYPAISQMAKRRQSDNPASTPASKRRKASLAQMNFNSATHPLRQTSFPPERASHSPAADSRSPSVDRMSIVSGSFAAGGKKKKQRKGKSRDTENSPVLGPRASSVSIEMSKGMLGKSNSDHIMEEEEDEVDQELAINTTENPREERVKEERRRHLLTRAFNPEQWQRYEAWRSSKLSDSVVRRIVNQTLSQSAPQQVILAVRSVAKIFAGDMIERARKVQTEWLEISGENPGLPSNADIVDQTTSEKKEKRRGPLMPDHLREAFRRHMLTDTALVGQLGLWQHQQQSGVERFGVKVGCKQLFK</sequence>
<dbReference type="Proteomes" id="UP000285326">
    <property type="component" value="Unassembled WGS sequence"/>
</dbReference>
<keyword evidence="8" id="KW-0396">Initiation factor</keyword>
<organism evidence="8 9">
    <name type="scientific">Golovinomyces cichoracearum</name>
    <dbReference type="NCBI Taxonomy" id="62708"/>
    <lineage>
        <taxon>Eukaryota</taxon>
        <taxon>Fungi</taxon>
        <taxon>Dikarya</taxon>
        <taxon>Ascomycota</taxon>
        <taxon>Pezizomycotina</taxon>
        <taxon>Leotiomycetes</taxon>
        <taxon>Erysiphales</taxon>
        <taxon>Erysiphaceae</taxon>
        <taxon>Golovinomyces</taxon>
    </lineage>
</organism>
<dbReference type="GO" id="GO:0046982">
    <property type="term" value="F:protein heterodimerization activity"/>
    <property type="evidence" value="ECO:0007669"/>
    <property type="project" value="InterPro"/>
</dbReference>
<dbReference type="PANTHER" id="PTHR13218:SF8">
    <property type="entry name" value="TRANSCRIPTION INITIATION FACTOR TFIID SUBUNIT 11"/>
    <property type="match status" value="1"/>
</dbReference>
<feature type="domain" description="TAFII28-like protein" evidence="7">
    <location>
        <begin position="175"/>
        <end position="285"/>
    </location>
</feature>
<comment type="similarity">
    <text evidence="2">Belongs to the TAF11 family.</text>
</comment>
<evidence type="ECO:0000256" key="1">
    <source>
        <dbReference type="ARBA" id="ARBA00004123"/>
    </source>
</evidence>
<protein>
    <submittedName>
        <fullName evidence="8">Putative transcription initiation factor tfiid subunit 11</fullName>
    </submittedName>
</protein>
<comment type="caution">
    <text evidence="8">The sequence shown here is derived from an EMBL/GenBank/DDBJ whole genome shotgun (WGS) entry which is preliminary data.</text>
</comment>
<feature type="compositionally biased region" description="Low complexity" evidence="6">
    <location>
        <begin position="1"/>
        <end position="16"/>
    </location>
</feature>
<dbReference type="InterPro" id="IPR006809">
    <property type="entry name" value="TAFII28_dom"/>
</dbReference>
<proteinExistence type="inferred from homology"/>
<dbReference type="SUPFAM" id="SSF47113">
    <property type="entry name" value="Histone-fold"/>
    <property type="match status" value="1"/>
</dbReference>
<feature type="region of interest" description="Disordered" evidence="6">
    <location>
        <begin position="1"/>
        <end position="125"/>
    </location>
</feature>
<dbReference type="GO" id="GO:0016251">
    <property type="term" value="F:RNA polymerase II general transcription initiation factor activity"/>
    <property type="evidence" value="ECO:0007669"/>
    <property type="project" value="TreeGrafter"/>
</dbReference>
<evidence type="ECO:0000256" key="5">
    <source>
        <dbReference type="ARBA" id="ARBA00023242"/>
    </source>
</evidence>
<evidence type="ECO:0000256" key="3">
    <source>
        <dbReference type="ARBA" id="ARBA00023015"/>
    </source>
</evidence>
<dbReference type="Pfam" id="PF04719">
    <property type="entry name" value="TAFII28"/>
    <property type="match status" value="1"/>
</dbReference>
<dbReference type="EMBL" id="MCBS01022769">
    <property type="protein sequence ID" value="RKF76370.1"/>
    <property type="molecule type" value="Genomic_DNA"/>
</dbReference>
<evidence type="ECO:0000259" key="7">
    <source>
        <dbReference type="Pfam" id="PF04719"/>
    </source>
</evidence>
<keyword evidence="4" id="KW-0804">Transcription</keyword>
<keyword evidence="8" id="KW-0648">Protein biosynthesis</keyword>
<gene>
    <name evidence="8" type="ORF">GcM1_227021</name>
</gene>
<dbReference type="GO" id="GO:0005669">
    <property type="term" value="C:transcription factor TFIID complex"/>
    <property type="evidence" value="ECO:0007669"/>
    <property type="project" value="InterPro"/>
</dbReference>
<dbReference type="InterPro" id="IPR009072">
    <property type="entry name" value="Histone-fold"/>
</dbReference>
<dbReference type="GO" id="GO:0003743">
    <property type="term" value="F:translation initiation factor activity"/>
    <property type="evidence" value="ECO:0007669"/>
    <property type="project" value="UniProtKB-KW"/>
</dbReference>
<keyword evidence="3" id="KW-0805">Transcription regulation</keyword>
<dbReference type="Gene3D" id="1.10.20.10">
    <property type="entry name" value="Histone, subunit A"/>
    <property type="match status" value="1"/>
</dbReference>
<dbReference type="AlphaFoldDB" id="A0A420IP75"/>
<accession>A0A420IP75</accession>